<feature type="compositionally biased region" description="Polar residues" evidence="1">
    <location>
        <begin position="83"/>
        <end position="105"/>
    </location>
</feature>
<dbReference type="OrthoDB" id="10308959at2759"/>
<evidence type="ECO:0000313" key="3">
    <source>
        <dbReference type="Proteomes" id="UP000243579"/>
    </source>
</evidence>
<feature type="region of interest" description="Disordered" evidence="1">
    <location>
        <begin position="63"/>
        <end position="115"/>
    </location>
</feature>
<comment type="caution">
    <text evidence="2">The sequence shown here is derived from an EMBL/GenBank/DDBJ whole genome shotgun (WGS) entry which is preliminary data.</text>
</comment>
<evidence type="ECO:0000313" key="2">
    <source>
        <dbReference type="EMBL" id="OQR99958.1"/>
    </source>
</evidence>
<feature type="compositionally biased region" description="Basic residues" evidence="1">
    <location>
        <begin position="220"/>
        <end position="230"/>
    </location>
</feature>
<dbReference type="Proteomes" id="UP000243579">
    <property type="component" value="Unassembled WGS sequence"/>
</dbReference>
<feature type="region of interest" description="Disordered" evidence="1">
    <location>
        <begin position="209"/>
        <end position="242"/>
    </location>
</feature>
<feature type="compositionally biased region" description="Basic and acidic residues" evidence="1">
    <location>
        <begin position="68"/>
        <end position="79"/>
    </location>
</feature>
<gene>
    <name evidence="2" type="ORF">ACHHYP_03762</name>
</gene>
<dbReference type="AlphaFoldDB" id="A0A1V9ZPP2"/>
<accession>A0A1V9ZPP2</accession>
<feature type="region of interest" description="Disordered" evidence="1">
    <location>
        <begin position="14"/>
        <end position="39"/>
    </location>
</feature>
<proteinExistence type="predicted"/>
<protein>
    <submittedName>
        <fullName evidence="2">Uncharacterized protein</fullName>
    </submittedName>
</protein>
<name>A0A1V9ZPP2_ACHHY</name>
<sequence length="242" mass="26671">MDFLVCSGTAMSEKTKAKQAQYKAPRVIRRSPRPEASVEQVTVGVRQLYTKKTATMAKLHQRRVYQSPRERVQSSKNHYDLGLTTQPTAPTLSPTPAEEVQNNASPPRPLTGSKSDSHVLALSNQVADDSARSALTSPSSLDRAAFERSLQGFQVHVEELPESVYFPPMSPIGPWMEQSYSAPPVAAAEPLSPRSRLLSVSATEMRPWAPELKRCSSAATRKKPKARRPRSSQPNDPDPDLL</sequence>
<keyword evidence="3" id="KW-1185">Reference proteome</keyword>
<reference evidence="2 3" key="1">
    <citation type="journal article" date="2014" name="Genome Biol. Evol.">
        <title>The secreted proteins of Achlya hypogyna and Thraustotheca clavata identify the ancestral oomycete secretome and reveal gene acquisitions by horizontal gene transfer.</title>
        <authorList>
            <person name="Misner I."/>
            <person name="Blouin N."/>
            <person name="Leonard G."/>
            <person name="Richards T.A."/>
            <person name="Lane C.E."/>
        </authorList>
    </citation>
    <scope>NUCLEOTIDE SEQUENCE [LARGE SCALE GENOMIC DNA]</scope>
    <source>
        <strain evidence="2 3">ATCC 48635</strain>
    </source>
</reference>
<dbReference type="EMBL" id="JNBR01000033">
    <property type="protein sequence ID" value="OQR99958.1"/>
    <property type="molecule type" value="Genomic_DNA"/>
</dbReference>
<evidence type="ECO:0000256" key="1">
    <source>
        <dbReference type="SAM" id="MobiDB-lite"/>
    </source>
</evidence>
<organism evidence="2 3">
    <name type="scientific">Achlya hypogyna</name>
    <name type="common">Oomycete</name>
    <name type="synonym">Protoachlya hypogyna</name>
    <dbReference type="NCBI Taxonomy" id="1202772"/>
    <lineage>
        <taxon>Eukaryota</taxon>
        <taxon>Sar</taxon>
        <taxon>Stramenopiles</taxon>
        <taxon>Oomycota</taxon>
        <taxon>Saprolegniomycetes</taxon>
        <taxon>Saprolegniales</taxon>
        <taxon>Achlyaceae</taxon>
        <taxon>Achlya</taxon>
    </lineage>
</organism>